<dbReference type="RefSeq" id="XP_002673686.1">
    <property type="nucleotide sequence ID" value="XM_002673640.1"/>
</dbReference>
<dbReference type="Proteomes" id="UP000006671">
    <property type="component" value="Unassembled WGS sequence"/>
</dbReference>
<evidence type="ECO:0000313" key="2">
    <source>
        <dbReference type="Proteomes" id="UP000006671"/>
    </source>
</evidence>
<dbReference type="KEGG" id="ngr:NAEGRDRAFT_71217"/>
<reference evidence="1 2" key="1">
    <citation type="journal article" date="2010" name="Cell">
        <title>The genome of Naegleria gruberi illuminates early eukaryotic versatility.</title>
        <authorList>
            <person name="Fritz-Laylin L.K."/>
            <person name="Prochnik S.E."/>
            <person name="Ginger M.L."/>
            <person name="Dacks J.B."/>
            <person name="Carpenter M.L."/>
            <person name="Field M.C."/>
            <person name="Kuo A."/>
            <person name="Paredez A."/>
            <person name="Chapman J."/>
            <person name="Pham J."/>
            <person name="Shu S."/>
            <person name="Neupane R."/>
            <person name="Cipriano M."/>
            <person name="Mancuso J."/>
            <person name="Tu H."/>
            <person name="Salamov A."/>
            <person name="Lindquist E."/>
            <person name="Shapiro H."/>
            <person name="Lucas S."/>
            <person name="Grigoriev I.V."/>
            <person name="Cande W.Z."/>
            <person name="Fulton C."/>
            <person name="Rokhsar D.S."/>
            <person name="Dawson S.C."/>
        </authorList>
    </citation>
    <scope>NUCLEOTIDE SEQUENCE [LARGE SCALE GENOMIC DNA]</scope>
    <source>
        <strain evidence="1 2">NEG-M</strain>
    </source>
</reference>
<protein>
    <submittedName>
        <fullName evidence="1">Predicted protein</fullName>
    </submittedName>
</protein>
<dbReference type="VEuPathDB" id="AmoebaDB:NAEGRDRAFT_71217"/>
<dbReference type="EMBL" id="GG738889">
    <property type="protein sequence ID" value="EFC40942.1"/>
    <property type="molecule type" value="Genomic_DNA"/>
</dbReference>
<dbReference type="AlphaFoldDB" id="D2VQG4"/>
<evidence type="ECO:0000313" key="1">
    <source>
        <dbReference type="EMBL" id="EFC40942.1"/>
    </source>
</evidence>
<accession>D2VQG4</accession>
<name>D2VQG4_NAEGR</name>
<dbReference type="GeneID" id="8855582"/>
<dbReference type="InParanoid" id="D2VQG4"/>
<keyword evidence="2" id="KW-1185">Reference proteome</keyword>
<sequence>MLTRLTKFFKTNSPRNSKTKSHPQLVGDVWVLIMTFIEDESLIRTLHLFKSLRLIDDSMMAYVLRSRKNLLAVEKGDFEFVCKIVNGNMRNLESENCKYLKVDNLEKMPLGGAKLMAQCTGLELRNIYCLSKDDIWNLLNPDSHIQHLTISYCKLVEEPSLIAHDVRKSLILSPNLKSITTQGPCILYDTIRSLQVDLEQRFGKKLKLIFKNSILELEENRLIEKLQSCITCLALNFSNATIRYSAEKMHLNHIHQFSSVAADCRTLVIEEMDFSECKVFRNAKKLCLKDIKGEMSMTQIMAMVAHFFPSLEHLAISECFARFTNGENIDINFQSLNSIQVLHSHYGSNADSGFLKYVLENSFPLVEVSFKLDKSFHLYARPRSDMLSLIFRKIDKMESDFNSDPLLKEYVSDLKQQFIHVYSNPDDEEKLAELIENVNSESFLDFILPDVRAVQERRLNEIKQYIQNYQDLVGEDEIHLETVEILKKADSALLLNSHSEFSNRLTELESQLKVMVNALEDVGFSSKLLFCNDSFLESEYLPDEEEMEFDVDSDEE</sequence>
<proteinExistence type="predicted"/>
<organism evidence="2">
    <name type="scientific">Naegleria gruberi</name>
    <name type="common">Amoeba</name>
    <dbReference type="NCBI Taxonomy" id="5762"/>
    <lineage>
        <taxon>Eukaryota</taxon>
        <taxon>Discoba</taxon>
        <taxon>Heterolobosea</taxon>
        <taxon>Tetramitia</taxon>
        <taxon>Eutetramitia</taxon>
        <taxon>Vahlkampfiidae</taxon>
        <taxon>Naegleria</taxon>
    </lineage>
</organism>
<gene>
    <name evidence="1" type="ORF">NAEGRDRAFT_71217</name>
</gene>